<dbReference type="PANTHER" id="PTHR18919:SF107">
    <property type="entry name" value="ACETYL-COA ACETYLTRANSFERASE, CYTOSOLIC"/>
    <property type="match status" value="1"/>
</dbReference>
<dbReference type="InterPro" id="IPR002155">
    <property type="entry name" value="Thiolase"/>
</dbReference>
<gene>
    <name evidence="7" type="primary">bktB</name>
    <name evidence="7" type="ORF">R38712_02045</name>
</gene>
<dbReference type="PANTHER" id="PTHR18919">
    <property type="entry name" value="ACETYL-COA C-ACYLTRANSFERASE"/>
    <property type="match status" value="1"/>
</dbReference>
<dbReference type="InterPro" id="IPR020617">
    <property type="entry name" value="Thiolase_C"/>
</dbReference>
<dbReference type="InterPro" id="IPR053528">
    <property type="entry name" value="Thiolase-like_BktB"/>
</dbReference>
<dbReference type="InterPro" id="IPR020616">
    <property type="entry name" value="Thiolase_N"/>
</dbReference>
<proteinExistence type="inferred from homology"/>
<dbReference type="Pfam" id="PF02803">
    <property type="entry name" value="Thiolase_C"/>
    <property type="match status" value="1"/>
</dbReference>
<dbReference type="CDD" id="cd00751">
    <property type="entry name" value="thiolase"/>
    <property type="match status" value="1"/>
</dbReference>
<dbReference type="NCBIfam" id="TIGR01930">
    <property type="entry name" value="AcCoA-C-Actrans"/>
    <property type="match status" value="1"/>
</dbReference>
<organism evidence="7 8">
    <name type="scientific">Ralstonia pickettii</name>
    <name type="common">Burkholderia pickettii</name>
    <dbReference type="NCBI Taxonomy" id="329"/>
    <lineage>
        <taxon>Bacteria</taxon>
        <taxon>Pseudomonadati</taxon>
        <taxon>Pseudomonadota</taxon>
        <taxon>Betaproteobacteria</taxon>
        <taxon>Burkholderiales</taxon>
        <taxon>Burkholderiaceae</taxon>
        <taxon>Ralstonia</taxon>
    </lineage>
</organism>
<comment type="caution">
    <text evidence="7">The sequence shown here is derived from an EMBL/GenBank/DDBJ whole genome shotgun (WGS) entry which is preliminary data.</text>
</comment>
<feature type="domain" description="Thiolase C-terminal" evidence="6">
    <location>
        <begin position="271"/>
        <end position="393"/>
    </location>
</feature>
<dbReference type="RefSeq" id="WP_012762079.1">
    <property type="nucleotide sequence ID" value="NZ_CATWFT010000005.1"/>
</dbReference>
<dbReference type="NCBIfam" id="NF006552">
    <property type="entry name" value="PRK09051.1"/>
    <property type="match status" value="1"/>
</dbReference>
<dbReference type="Pfam" id="PF00108">
    <property type="entry name" value="Thiolase_N"/>
    <property type="match status" value="1"/>
</dbReference>
<dbReference type="EC" id="2.3.1.16" evidence="7"/>
<dbReference type="EMBL" id="CATWFT010000005">
    <property type="protein sequence ID" value="CAJ0723544.1"/>
    <property type="molecule type" value="Genomic_DNA"/>
</dbReference>
<dbReference type="Proteomes" id="UP001189303">
    <property type="component" value="Unassembled WGS sequence"/>
</dbReference>
<evidence type="ECO:0000256" key="2">
    <source>
        <dbReference type="ARBA" id="ARBA00022679"/>
    </source>
</evidence>
<feature type="domain" description="Thiolase N-terminal" evidence="5">
    <location>
        <begin position="5"/>
        <end position="264"/>
    </location>
</feature>
<dbReference type="PROSITE" id="PS00098">
    <property type="entry name" value="THIOLASE_1"/>
    <property type="match status" value="1"/>
</dbReference>
<keyword evidence="8" id="KW-1185">Reference proteome</keyword>
<dbReference type="GO" id="GO:0003988">
    <property type="term" value="F:acetyl-CoA C-acyltransferase activity"/>
    <property type="evidence" value="ECO:0007669"/>
    <property type="project" value="UniProtKB-EC"/>
</dbReference>
<dbReference type="InterPro" id="IPR020615">
    <property type="entry name" value="Thiolase_acyl_enz_int_AS"/>
</dbReference>
<evidence type="ECO:0000256" key="1">
    <source>
        <dbReference type="ARBA" id="ARBA00010982"/>
    </source>
</evidence>
<protein>
    <submittedName>
        <fullName evidence="7">Beta-ketothiolase BktB</fullName>
        <ecNumber evidence="7">2.3.1.16</ecNumber>
    </submittedName>
</protein>
<reference evidence="7 8" key="1">
    <citation type="submission" date="2023-07" db="EMBL/GenBank/DDBJ databases">
        <authorList>
            <person name="Peeters C."/>
        </authorList>
    </citation>
    <scope>NUCLEOTIDE SEQUENCE [LARGE SCALE GENOMIC DNA]</scope>
    <source>
        <strain evidence="7 8">R-38712</strain>
    </source>
</reference>
<keyword evidence="3 4" id="KW-0012">Acyltransferase</keyword>
<evidence type="ECO:0000256" key="4">
    <source>
        <dbReference type="RuleBase" id="RU003557"/>
    </source>
</evidence>
<keyword evidence="2 4" id="KW-0808">Transferase</keyword>
<dbReference type="NCBIfam" id="NF042999">
    <property type="entry name" value="bketothiol_BktB"/>
    <property type="match status" value="1"/>
</dbReference>
<dbReference type="SUPFAM" id="SSF53901">
    <property type="entry name" value="Thiolase-like"/>
    <property type="match status" value="2"/>
</dbReference>
<accession>A0ABM9ILY3</accession>
<name>A0ABM9ILY3_RALPI</name>
<evidence type="ECO:0000256" key="3">
    <source>
        <dbReference type="ARBA" id="ARBA00023315"/>
    </source>
</evidence>
<evidence type="ECO:0000313" key="7">
    <source>
        <dbReference type="EMBL" id="CAJ0723544.1"/>
    </source>
</evidence>
<dbReference type="Gene3D" id="3.40.47.10">
    <property type="match status" value="2"/>
</dbReference>
<sequence>MAREVVVVSGVRTAIGTFGGSLKDVAPCELGALVVREALARAGVKGEEVGHVVFGHVINTEPRDMYLSRVAAVNGGVSAETPAFNVNRLCGSGLQAVVSAAQTVLLGDADIAIAGGAESMSRAPYLAPAARWGSRMGDAKMVDMMLGALHDPFHTIHMGVTAENVAREFGISREQQDQTALESHQRASRAIQAGYFKDQIVPVTIKSRKGDIQFDTDEHVRHDATIDDMTKLKPVFTKENGTVTAGNASGLNDAGAALVLMERSVAEKRGLKPLARLVSYGHAGVDPKIMGIGPVPATRKALERAGLSVKDLDVIEANEAFAAQACAVTKELGLDPAKVNPNGSGISLGHPIGATGALITVKALHELQRIGGRYALVTMCIGGGQGIAAVFERI</sequence>
<dbReference type="PIRSF" id="PIRSF000429">
    <property type="entry name" value="Ac-CoA_Ac_transf"/>
    <property type="match status" value="1"/>
</dbReference>
<dbReference type="PROSITE" id="PS00099">
    <property type="entry name" value="THIOLASE_3"/>
    <property type="match status" value="1"/>
</dbReference>
<evidence type="ECO:0000259" key="6">
    <source>
        <dbReference type="Pfam" id="PF02803"/>
    </source>
</evidence>
<comment type="similarity">
    <text evidence="1 4">Belongs to the thiolase-like superfamily. Thiolase family.</text>
</comment>
<dbReference type="InterPro" id="IPR020610">
    <property type="entry name" value="Thiolase_AS"/>
</dbReference>
<evidence type="ECO:0000313" key="8">
    <source>
        <dbReference type="Proteomes" id="UP001189303"/>
    </source>
</evidence>
<dbReference type="InterPro" id="IPR016039">
    <property type="entry name" value="Thiolase-like"/>
</dbReference>
<evidence type="ECO:0000259" key="5">
    <source>
        <dbReference type="Pfam" id="PF00108"/>
    </source>
</evidence>